<evidence type="ECO:0000313" key="1">
    <source>
        <dbReference type="EMBL" id="KAJ7542995.1"/>
    </source>
</evidence>
<comment type="caution">
    <text evidence="1">The sequence shown here is derived from an EMBL/GenBank/DDBJ whole genome shotgun (WGS) entry which is preliminary data.</text>
</comment>
<dbReference type="Proteomes" id="UP001162992">
    <property type="component" value="Chromosome 9"/>
</dbReference>
<keyword evidence="2" id="KW-1185">Reference proteome</keyword>
<evidence type="ECO:0000313" key="2">
    <source>
        <dbReference type="Proteomes" id="UP001162992"/>
    </source>
</evidence>
<name>A0ACC2CM12_DIPCM</name>
<organism evidence="1 2">
    <name type="scientific">Diphasiastrum complanatum</name>
    <name type="common">Issler's clubmoss</name>
    <name type="synonym">Lycopodium complanatum</name>
    <dbReference type="NCBI Taxonomy" id="34168"/>
    <lineage>
        <taxon>Eukaryota</taxon>
        <taxon>Viridiplantae</taxon>
        <taxon>Streptophyta</taxon>
        <taxon>Embryophyta</taxon>
        <taxon>Tracheophyta</taxon>
        <taxon>Lycopodiopsida</taxon>
        <taxon>Lycopodiales</taxon>
        <taxon>Lycopodiaceae</taxon>
        <taxon>Lycopodioideae</taxon>
        <taxon>Diphasiastrum</taxon>
    </lineage>
</organism>
<gene>
    <name evidence="1" type="ORF">O6H91_09G021200</name>
</gene>
<dbReference type="EMBL" id="CM055100">
    <property type="protein sequence ID" value="KAJ7542995.1"/>
    <property type="molecule type" value="Genomic_DNA"/>
</dbReference>
<protein>
    <submittedName>
        <fullName evidence="1">Uncharacterized protein</fullName>
    </submittedName>
</protein>
<sequence>MAFKVARIHERSFIGGLEADGAPSEMVDLSSSSAGSSVMSPLPFSSMVEFSGCSTETESSEDDDFFAGLAEQMAHSMLDDSEDEYTKTDYVGMKSGSINRVNIWGSPTTEHNDQTEVNWSPRTPIGRPASFMYSSLSLEDRSPPVLPFSMESRHWDVMSSAARDHSGLRKEERIPTGATLQFGDQIPSQMHSSKAHSWQCSPSSRSVQPPQLKNFPEHSYFFQDHSSVPMSSSVGLNDRISETRPAHHSQKQRDLDQDCKFLTNLPSKQGTSAAWARHSRPHPHQKSMGNCKIGHVKGGLQNQSKNGASHWRPMHPITGGSGMRAVFLGGSGACKESSGTGVFLPLSANYQKRKPVCSTVLLPSRIVQVLNLQVDDLGCQPLPQSRNTASASLQLAESTPQATTAHHKLKSSSGKARGSNEQLKTFSACSHLHQPSMESRLPSDWKY</sequence>
<proteinExistence type="predicted"/>
<reference evidence="2" key="1">
    <citation type="journal article" date="2024" name="Proc. Natl. Acad. Sci. U.S.A.">
        <title>Extraordinary preservation of gene collinearity over three hundred million years revealed in homosporous lycophytes.</title>
        <authorList>
            <person name="Li C."/>
            <person name="Wickell D."/>
            <person name="Kuo L.Y."/>
            <person name="Chen X."/>
            <person name="Nie B."/>
            <person name="Liao X."/>
            <person name="Peng D."/>
            <person name="Ji J."/>
            <person name="Jenkins J."/>
            <person name="Williams M."/>
            <person name="Shu S."/>
            <person name="Plott C."/>
            <person name="Barry K."/>
            <person name="Rajasekar S."/>
            <person name="Grimwood J."/>
            <person name="Han X."/>
            <person name="Sun S."/>
            <person name="Hou Z."/>
            <person name="He W."/>
            <person name="Dai G."/>
            <person name="Sun C."/>
            <person name="Schmutz J."/>
            <person name="Leebens-Mack J.H."/>
            <person name="Li F.W."/>
            <person name="Wang L."/>
        </authorList>
    </citation>
    <scope>NUCLEOTIDE SEQUENCE [LARGE SCALE GENOMIC DNA]</scope>
    <source>
        <strain evidence="2">cv. PW_Plant_1</strain>
    </source>
</reference>
<accession>A0ACC2CM12</accession>